<dbReference type="EMBL" id="FO818637">
    <property type="protein sequence ID" value="CDM91132.1"/>
    <property type="molecule type" value="Genomic_DNA"/>
</dbReference>
<gene>
    <name evidence="1" type="ORF">XBW1_3776</name>
</gene>
<sequence length="46" mass="5457">MILEICFVNGTLEACDIVEVINGMRIKNNGFKLFIIHQLLYHRYHH</sequence>
<reference evidence="1 2" key="1">
    <citation type="submission" date="2014-02" db="EMBL/GenBank/DDBJ databases">
        <authorList>
            <person name="Genoscope - CEA"/>
        </authorList>
    </citation>
    <scope>NUCLEOTIDE SEQUENCE [LARGE SCALE GENOMIC DNA]</scope>
    <source>
        <strain evidence="1 2">CS03</strain>
    </source>
</reference>
<name>A0A0B6XB91_XENBV</name>
<evidence type="ECO:0000313" key="1">
    <source>
        <dbReference type="EMBL" id="CDM91132.1"/>
    </source>
</evidence>
<protein>
    <submittedName>
        <fullName evidence="1">Uncharacterized protein</fullName>
    </submittedName>
</protein>
<proteinExistence type="predicted"/>
<dbReference type="KEGG" id="xbv:XBW1_3776"/>
<organism evidence="1 2">
    <name type="scientific">Xenorhabdus bovienii</name>
    <name type="common">Xenorhabdus nematophila subsp. bovienii</name>
    <dbReference type="NCBI Taxonomy" id="40576"/>
    <lineage>
        <taxon>Bacteria</taxon>
        <taxon>Pseudomonadati</taxon>
        <taxon>Pseudomonadota</taxon>
        <taxon>Gammaproteobacteria</taxon>
        <taxon>Enterobacterales</taxon>
        <taxon>Morganellaceae</taxon>
        <taxon>Xenorhabdus</taxon>
    </lineage>
</organism>
<dbReference type="Proteomes" id="UP000032930">
    <property type="component" value="Chromosome"/>
</dbReference>
<evidence type="ECO:0000313" key="2">
    <source>
        <dbReference type="Proteomes" id="UP000032930"/>
    </source>
</evidence>
<dbReference type="AlphaFoldDB" id="A0A0B6XB91"/>
<accession>A0A0B6XB91</accession>